<dbReference type="AlphaFoldDB" id="A0A2D0MZH6"/>
<dbReference type="InterPro" id="IPR029030">
    <property type="entry name" value="Caspase-like_dom_sf"/>
</dbReference>
<dbReference type="SUPFAM" id="SSF52129">
    <property type="entry name" value="Caspase-like"/>
    <property type="match status" value="1"/>
</dbReference>
<proteinExistence type="predicted"/>
<sequence length="1008" mass="110521">MTAMKKLILFLNLIIPALLLAQPGDPDWELTYGGNNDDEFHKVIEATNGYLVAVGETRSKTAGGTDGFLVIADFSTGGKIAEVRLGGSKDDRIMDVVQTFDGHFLLAGYTESSGQGKGDAWLIKTDERGREVWRKDFGSSGEDMFRKLVLLPDGSVLAAGYKNDARSGDIWLVKIDGQQIIWEKELGRGNFEAVKSMALMPDGGVVLVGNAQKSSLGDKGDVYVLRTLPDGSQSWVKFFGDRDWEEVADVIVTRDGGIAFCGLTTSKGAGGMDMWLVKVSNSGFMQWEQTYGGKDDDLANTLDESPEGNLIIGGGTQSHRSGARQYVAFLVRTDAGGIRQSEFPYGDNKEDLANHVHFLHDGSLVMAGRTASKGPGGNSAWLVRWESQQSVYGSAVAGAKQAGLEFSQTKLHTSDGQLKPDDRTYLSFTLTNRTGADLNGLQIRVNRQQTVAGLNFWESNYVAELPNGGAKEVRIPVMAASQLETGESTLGVSIMAGNTQVSQFDTKIKTKKPVDAAVEFADYDFSESRTSDEQSLTVELQNPGDFAATPVSVIFDLPAGLEAVGSRITNIESIPPHGSKKAQLRFKRTSTFRSSSMSIVCTVRMNGKEYRKTLDRALSTGNHVTMILTQPNQNKTDIKNIISEGNIYSIQMGVSAPVPVQQQSFTVYRNNQALDGSKMDEVDLYESDNQSQNGEYIYVYETKVHLEPGENEVQIRVKTGENEFTSKTMLIYYEPRQPNLHVLAIGPSHQDLKFTAKDAADFANAFEGQAGPDKLFGQVIIRKLVTTEETEADRIREAIADLVYQHRNPAAAQRILSNDVLMVFVSSHGKNGQGGFLLLPSNYDPRYERTRTINFQQDVVQELEKINCKKVVMIDACHSGAADSKSLTDVARADALTKLAAMHPGMSTLTSCRSNELSYEDPRWENGAFTEAILEGFANKACMDENGAFQADIDNNSILTLGELYDFLRRRVPNLIKTQKPNATTNQTPFMPENQLDRANMSIFAIGG</sequence>
<dbReference type="GO" id="GO:0004197">
    <property type="term" value="F:cysteine-type endopeptidase activity"/>
    <property type="evidence" value="ECO:0007669"/>
    <property type="project" value="InterPro"/>
</dbReference>
<evidence type="ECO:0000256" key="1">
    <source>
        <dbReference type="SAM" id="SignalP"/>
    </source>
</evidence>
<name>A0A2D0MZH6_FLAN2</name>
<comment type="caution">
    <text evidence="3">The sequence shown here is derived from an EMBL/GenBank/DDBJ whole genome shotgun (WGS) entry which is preliminary data.</text>
</comment>
<protein>
    <recommendedName>
        <fullName evidence="2">Peptidase C14 caspase domain-containing protein</fullName>
    </recommendedName>
</protein>
<accession>A0A2D0MZH6</accession>
<feature type="signal peptide" evidence="1">
    <location>
        <begin position="1"/>
        <end position="21"/>
    </location>
</feature>
<dbReference type="OrthoDB" id="9811934at2"/>
<dbReference type="Proteomes" id="UP000223913">
    <property type="component" value="Unassembled WGS sequence"/>
</dbReference>
<dbReference type="EMBL" id="PDUD01000050">
    <property type="protein sequence ID" value="PHN01684.1"/>
    <property type="molecule type" value="Genomic_DNA"/>
</dbReference>
<keyword evidence="1" id="KW-0732">Signal</keyword>
<reference evidence="3 4" key="1">
    <citation type="submission" date="2017-10" db="EMBL/GenBank/DDBJ databases">
        <title>The draft genome sequence of Lewinella nigricans NBRC 102662.</title>
        <authorList>
            <person name="Wang K."/>
        </authorList>
    </citation>
    <scope>NUCLEOTIDE SEQUENCE [LARGE SCALE GENOMIC DNA]</scope>
    <source>
        <strain evidence="3 4">NBRC 102662</strain>
    </source>
</reference>
<dbReference type="GO" id="GO:0006508">
    <property type="term" value="P:proteolysis"/>
    <property type="evidence" value="ECO:0007669"/>
    <property type="project" value="InterPro"/>
</dbReference>
<dbReference type="SUPFAM" id="SSF50998">
    <property type="entry name" value="Quinoprotein alcohol dehydrogenase-like"/>
    <property type="match status" value="1"/>
</dbReference>
<evidence type="ECO:0000259" key="2">
    <source>
        <dbReference type="Pfam" id="PF00656"/>
    </source>
</evidence>
<dbReference type="InterPro" id="IPR011600">
    <property type="entry name" value="Pept_C14_caspase"/>
</dbReference>
<dbReference type="Pfam" id="PF00656">
    <property type="entry name" value="Peptidase_C14"/>
    <property type="match status" value="1"/>
</dbReference>
<dbReference type="PANTHER" id="PTHR42754:SF1">
    <property type="entry name" value="LIPOPROTEIN"/>
    <property type="match status" value="1"/>
</dbReference>
<gene>
    <name evidence="3" type="ORF">CRP01_35645</name>
</gene>
<keyword evidence="4" id="KW-1185">Reference proteome</keyword>
<evidence type="ECO:0000313" key="3">
    <source>
        <dbReference type="EMBL" id="PHN01684.1"/>
    </source>
</evidence>
<evidence type="ECO:0000313" key="4">
    <source>
        <dbReference type="Proteomes" id="UP000223913"/>
    </source>
</evidence>
<dbReference type="InterPro" id="IPR011047">
    <property type="entry name" value="Quinoprotein_ADH-like_sf"/>
</dbReference>
<feature type="domain" description="Peptidase C14 caspase" evidence="2">
    <location>
        <begin position="748"/>
        <end position="985"/>
    </location>
</feature>
<dbReference type="Gene3D" id="3.40.50.1460">
    <property type="match status" value="1"/>
</dbReference>
<dbReference type="PANTHER" id="PTHR42754">
    <property type="entry name" value="ENDOGLUCANASE"/>
    <property type="match status" value="1"/>
</dbReference>
<organism evidence="3 4">
    <name type="scientific">Flavilitoribacter nigricans (strain ATCC 23147 / DSM 23189 / NBRC 102662 / NCIMB 1420 / SS-2)</name>
    <name type="common">Lewinella nigricans</name>
    <dbReference type="NCBI Taxonomy" id="1122177"/>
    <lineage>
        <taxon>Bacteria</taxon>
        <taxon>Pseudomonadati</taxon>
        <taxon>Bacteroidota</taxon>
        <taxon>Saprospiria</taxon>
        <taxon>Saprospirales</taxon>
        <taxon>Lewinellaceae</taxon>
        <taxon>Flavilitoribacter</taxon>
    </lineage>
</organism>
<feature type="chain" id="PRO_5012745315" description="Peptidase C14 caspase domain-containing protein" evidence="1">
    <location>
        <begin position="22"/>
        <end position="1008"/>
    </location>
</feature>